<organism evidence="2 3">
    <name type="scientific">Paenibacillus yanchengensis</name>
    <dbReference type="NCBI Taxonomy" id="2035833"/>
    <lineage>
        <taxon>Bacteria</taxon>
        <taxon>Bacillati</taxon>
        <taxon>Bacillota</taxon>
        <taxon>Bacilli</taxon>
        <taxon>Bacillales</taxon>
        <taxon>Paenibacillaceae</taxon>
        <taxon>Paenibacillus</taxon>
    </lineage>
</organism>
<reference evidence="3" key="1">
    <citation type="journal article" date="2019" name="Int. J. Syst. Evol. Microbiol.">
        <title>The Global Catalogue of Microorganisms (GCM) 10K type strain sequencing project: providing services to taxonomists for standard genome sequencing and annotation.</title>
        <authorList>
            <consortium name="The Broad Institute Genomics Platform"/>
            <consortium name="The Broad Institute Genome Sequencing Center for Infectious Disease"/>
            <person name="Wu L."/>
            <person name="Ma J."/>
        </authorList>
    </citation>
    <scope>NUCLEOTIDE SEQUENCE [LARGE SCALE GENOMIC DNA]</scope>
    <source>
        <strain evidence="3">GH52</strain>
    </source>
</reference>
<evidence type="ECO:0000313" key="2">
    <source>
        <dbReference type="EMBL" id="MFD2115615.1"/>
    </source>
</evidence>
<proteinExistence type="predicted"/>
<evidence type="ECO:0000256" key="1">
    <source>
        <dbReference type="SAM" id="SignalP"/>
    </source>
</evidence>
<keyword evidence="1" id="KW-0732">Signal</keyword>
<dbReference type="Proteomes" id="UP001597362">
    <property type="component" value="Unassembled WGS sequence"/>
</dbReference>
<comment type="caution">
    <text evidence="2">The sequence shown here is derived from an EMBL/GenBank/DDBJ whole genome shotgun (WGS) entry which is preliminary data.</text>
</comment>
<keyword evidence="3" id="KW-1185">Reference proteome</keyword>
<evidence type="ECO:0000313" key="3">
    <source>
        <dbReference type="Proteomes" id="UP001597362"/>
    </source>
</evidence>
<feature type="signal peptide" evidence="1">
    <location>
        <begin position="1"/>
        <end position="21"/>
    </location>
</feature>
<gene>
    <name evidence="2" type="ORF">ACFSJH_07720</name>
</gene>
<accession>A0ABW4YIP4</accession>
<feature type="chain" id="PRO_5046636924" description="Copper amine oxidase-like N-terminal domain-containing protein" evidence="1">
    <location>
        <begin position="22"/>
        <end position="162"/>
    </location>
</feature>
<protein>
    <recommendedName>
        <fullName evidence="4">Copper amine oxidase-like N-terminal domain-containing protein</fullName>
    </recommendedName>
</protein>
<evidence type="ECO:0008006" key="4">
    <source>
        <dbReference type="Google" id="ProtNLM"/>
    </source>
</evidence>
<sequence length="162" mass="18471">MKIVLVVSYLLGSLLLPNPFADEESTISVIHAAPEKIHLNSVNGISLDDDMETVVEKKGTPQRITVDRYFAEFQIYEYADMNIIFRDNVMDSIEFDKEKSFLYLDESKIPVSIQTIRAALGEPDFIAEDGLVFQRNEAVLKLFINPDNGDLDFISYYHINSE</sequence>
<dbReference type="RefSeq" id="WP_377770932.1">
    <property type="nucleotide sequence ID" value="NZ_JBHUHO010000020.1"/>
</dbReference>
<name>A0ABW4YIP4_9BACL</name>
<dbReference type="EMBL" id="JBHUHO010000020">
    <property type="protein sequence ID" value="MFD2115615.1"/>
    <property type="molecule type" value="Genomic_DNA"/>
</dbReference>